<evidence type="ECO:0000313" key="2">
    <source>
        <dbReference type="EMBL" id="PWG17425.1"/>
    </source>
</evidence>
<evidence type="ECO:0000313" key="3">
    <source>
        <dbReference type="Proteomes" id="UP000245293"/>
    </source>
</evidence>
<gene>
    <name evidence="2" type="ORF">DFK10_06560</name>
</gene>
<reference evidence="3" key="1">
    <citation type="submission" date="2018-05" db="EMBL/GenBank/DDBJ databases">
        <authorList>
            <person name="Du Z."/>
            <person name="Wang X."/>
        </authorList>
    </citation>
    <scope>NUCLEOTIDE SEQUENCE [LARGE SCALE GENOMIC DNA]</scope>
    <source>
        <strain evidence="3">WDS4C29</strain>
    </source>
</reference>
<dbReference type="InterPro" id="IPR047784">
    <property type="entry name" value="TrgA"/>
</dbReference>
<dbReference type="EMBL" id="QETF01000005">
    <property type="protein sequence ID" value="PWG17425.1"/>
    <property type="molecule type" value="Genomic_DNA"/>
</dbReference>
<proteinExistence type="predicted"/>
<dbReference type="Proteomes" id="UP000245293">
    <property type="component" value="Unassembled WGS sequence"/>
</dbReference>
<name>A0A2V1P4T2_9RHOB</name>
<dbReference type="AlphaFoldDB" id="A0A2V1P4T2"/>
<keyword evidence="1" id="KW-1133">Transmembrane helix</keyword>
<protein>
    <submittedName>
        <fullName evidence="2">Tellurium resistance protein</fullName>
    </submittedName>
</protein>
<keyword evidence="3" id="KW-1185">Reference proteome</keyword>
<comment type="caution">
    <text evidence="2">The sequence shown here is derived from an EMBL/GenBank/DDBJ whole genome shotgun (WGS) entry which is preliminary data.</text>
</comment>
<accession>A0A2V1P4T2</accession>
<evidence type="ECO:0000256" key="1">
    <source>
        <dbReference type="SAM" id="Phobius"/>
    </source>
</evidence>
<keyword evidence="1" id="KW-0812">Transmembrane</keyword>
<sequence>MAAVLFAVLAWYVSGLIVPLFPENTDMGFFTEVNAGLGLICGWRIAGPRGGTGYVSAISYGLTTTVALVVVALFTHSSVVMIENSLRKFYDTPVEAVVAVFELMVEHGTMMLTPEILATLGVGGVLAGLGTEFVGRRYT</sequence>
<keyword evidence="1" id="KW-0472">Membrane</keyword>
<organism evidence="2 3">
    <name type="scientific">Salibaculum griseiflavum</name>
    <dbReference type="NCBI Taxonomy" id="1914409"/>
    <lineage>
        <taxon>Bacteria</taxon>
        <taxon>Pseudomonadati</taxon>
        <taxon>Pseudomonadota</taxon>
        <taxon>Alphaproteobacteria</taxon>
        <taxon>Rhodobacterales</taxon>
        <taxon>Roseobacteraceae</taxon>
        <taxon>Salibaculum</taxon>
    </lineage>
</organism>
<feature type="transmembrane region" description="Helical" evidence="1">
    <location>
        <begin position="57"/>
        <end position="82"/>
    </location>
</feature>
<dbReference type="NCBIfam" id="NF033773">
    <property type="entry name" value="tellur_TrgA"/>
    <property type="match status" value="1"/>
</dbReference>